<dbReference type="Proteomes" id="UP001301958">
    <property type="component" value="Unassembled WGS sequence"/>
</dbReference>
<evidence type="ECO:0000256" key="2">
    <source>
        <dbReference type="PIRNR" id="PIRNR037226"/>
    </source>
</evidence>
<dbReference type="NCBIfam" id="TIGR01891">
    <property type="entry name" value="amidohydrolases"/>
    <property type="match status" value="1"/>
</dbReference>
<gene>
    <name evidence="4" type="ORF">QBC38DRAFT_460963</name>
</gene>
<dbReference type="FunFam" id="3.30.70.360:FF:000004">
    <property type="entry name" value="Peptidase M20 domain-containing protein 2"/>
    <property type="match status" value="1"/>
</dbReference>
<accession>A0AAN6YNS3</accession>
<dbReference type="AlphaFoldDB" id="A0AAN6YNS3"/>
<evidence type="ECO:0000313" key="4">
    <source>
        <dbReference type="EMBL" id="KAK4221895.1"/>
    </source>
</evidence>
<name>A0AAN6YNS3_9PEZI</name>
<proteinExistence type="inferred from homology"/>
<keyword evidence="5" id="KW-1185">Reference proteome</keyword>
<dbReference type="Gene3D" id="3.40.630.10">
    <property type="entry name" value="Zn peptidases"/>
    <property type="match status" value="1"/>
</dbReference>
<dbReference type="PANTHER" id="PTHR30575:SF4">
    <property type="entry name" value="PEPTIDASE M20 DOMAIN-CONTAINING PROTEIN 2"/>
    <property type="match status" value="1"/>
</dbReference>
<evidence type="ECO:0000256" key="1">
    <source>
        <dbReference type="ARBA" id="ARBA00006247"/>
    </source>
</evidence>
<dbReference type="InterPro" id="IPR002933">
    <property type="entry name" value="Peptidase_M20"/>
</dbReference>
<protein>
    <recommendedName>
        <fullName evidence="2">Peptidase M20 domain-containing protein 2</fullName>
    </recommendedName>
</protein>
<comment type="similarity">
    <text evidence="1 2">Belongs to the peptidase M20A family.</text>
</comment>
<dbReference type="Pfam" id="PF07687">
    <property type="entry name" value="M20_dimer"/>
    <property type="match status" value="1"/>
</dbReference>
<dbReference type="InterPro" id="IPR052030">
    <property type="entry name" value="Peptidase_M20/M20A_hydrolases"/>
</dbReference>
<dbReference type="InterPro" id="IPR036264">
    <property type="entry name" value="Bact_exopeptidase_dim_dom"/>
</dbReference>
<dbReference type="EMBL" id="MU865506">
    <property type="protein sequence ID" value="KAK4221895.1"/>
    <property type="molecule type" value="Genomic_DNA"/>
</dbReference>
<feature type="domain" description="Peptidase M20 dimerisation" evidence="3">
    <location>
        <begin position="205"/>
        <end position="298"/>
    </location>
</feature>
<dbReference type="Gene3D" id="3.30.70.360">
    <property type="match status" value="1"/>
</dbReference>
<dbReference type="InterPro" id="IPR017439">
    <property type="entry name" value="Amidohydrolase"/>
</dbReference>
<dbReference type="SUPFAM" id="SSF55031">
    <property type="entry name" value="Bacterial exopeptidase dimerisation domain"/>
    <property type="match status" value="1"/>
</dbReference>
<dbReference type="InterPro" id="IPR017144">
    <property type="entry name" value="Xaa-Arg_dipeptidase"/>
</dbReference>
<evidence type="ECO:0000313" key="5">
    <source>
        <dbReference type="Proteomes" id="UP001301958"/>
    </source>
</evidence>
<dbReference type="PIRSF" id="PIRSF037226">
    <property type="entry name" value="Amidohydrolase_ACY1L2_prd"/>
    <property type="match status" value="1"/>
</dbReference>
<organism evidence="4 5">
    <name type="scientific">Podospora fimiseda</name>
    <dbReference type="NCBI Taxonomy" id="252190"/>
    <lineage>
        <taxon>Eukaryota</taxon>
        <taxon>Fungi</taxon>
        <taxon>Dikarya</taxon>
        <taxon>Ascomycota</taxon>
        <taxon>Pezizomycotina</taxon>
        <taxon>Sordariomycetes</taxon>
        <taxon>Sordariomycetidae</taxon>
        <taxon>Sordariales</taxon>
        <taxon>Podosporaceae</taxon>
        <taxon>Podospora</taxon>
    </lineage>
</organism>
<dbReference type="PANTHER" id="PTHR30575">
    <property type="entry name" value="PEPTIDASE M20"/>
    <property type="match status" value="1"/>
</dbReference>
<reference evidence="4" key="2">
    <citation type="submission" date="2023-05" db="EMBL/GenBank/DDBJ databases">
        <authorList>
            <consortium name="Lawrence Berkeley National Laboratory"/>
            <person name="Steindorff A."/>
            <person name="Hensen N."/>
            <person name="Bonometti L."/>
            <person name="Westerberg I."/>
            <person name="Brannstrom I.O."/>
            <person name="Guillou S."/>
            <person name="Cros-Aarteil S."/>
            <person name="Calhoun S."/>
            <person name="Haridas S."/>
            <person name="Kuo A."/>
            <person name="Mondo S."/>
            <person name="Pangilinan J."/>
            <person name="Riley R."/>
            <person name="Labutti K."/>
            <person name="Andreopoulos B."/>
            <person name="Lipzen A."/>
            <person name="Chen C."/>
            <person name="Yanf M."/>
            <person name="Daum C."/>
            <person name="Ng V."/>
            <person name="Clum A."/>
            <person name="Ohm R."/>
            <person name="Martin F."/>
            <person name="Silar P."/>
            <person name="Natvig D."/>
            <person name="Lalanne C."/>
            <person name="Gautier V."/>
            <person name="Ament-Velasquez S.L."/>
            <person name="Kruys A."/>
            <person name="Hutchinson M.I."/>
            <person name="Powell A.J."/>
            <person name="Barry K."/>
            <person name="Miller A.N."/>
            <person name="Grigoriev I.V."/>
            <person name="Debuchy R."/>
            <person name="Gladieux P."/>
            <person name="Thoren M.H."/>
            <person name="Johannesson H."/>
        </authorList>
    </citation>
    <scope>NUCLEOTIDE SEQUENCE</scope>
    <source>
        <strain evidence="4">CBS 990.96</strain>
    </source>
</reference>
<dbReference type="SUPFAM" id="SSF53187">
    <property type="entry name" value="Zn-dependent exopeptidases"/>
    <property type="match status" value="1"/>
</dbReference>
<sequence length="436" mass="47163">MMEDDGFILVPRPDQVSFDTDSSQHANHDVPFLSEIDSFIDNLSDKLWPLNKFIHQNPEVAYQEHKAHKALTEYMLKHSGWKVTPSAHGIPTAWIALFDTGKPGPFLSFNAEMDALPNLGHACGHNLIATASVAAALATAHIATVHNLPGKILLLGTPGEEGLDGGKIRLLNSGAYKDVDITLISHPGILNNSPLVRTTAFARLEAEYFGQASHAANSPWKGINALDALVSAYNSISMLRQQTMPEDVIAISIVNGGGETTNVIHPYASGVCVIRSSTGSRVDILIEKIKACFNAGAEATGAKVEIKLIKGYQDHVPNRVLAESYTKYWNGLGNIPEPRIPGCGQMTYVKASTDQGNLSHALPSINTSFSIPPGPEGGMPHSKDFEIAAGRYEAFERALRVGKALAGVAVEVLGVEGKREEVWRGWRGDMEMVWKE</sequence>
<dbReference type="GO" id="GO:0016805">
    <property type="term" value="F:dipeptidase activity"/>
    <property type="evidence" value="ECO:0007669"/>
    <property type="project" value="InterPro"/>
</dbReference>
<dbReference type="Pfam" id="PF01546">
    <property type="entry name" value="Peptidase_M20"/>
    <property type="match status" value="1"/>
</dbReference>
<reference evidence="4" key="1">
    <citation type="journal article" date="2023" name="Mol. Phylogenet. Evol.">
        <title>Genome-scale phylogeny and comparative genomics of the fungal order Sordariales.</title>
        <authorList>
            <person name="Hensen N."/>
            <person name="Bonometti L."/>
            <person name="Westerberg I."/>
            <person name="Brannstrom I.O."/>
            <person name="Guillou S."/>
            <person name="Cros-Aarteil S."/>
            <person name="Calhoun S."/>
            <person name="Haridas S."/>
            <person name="Kuo A."/>
            <person name="Mondo S."/>
            <person name="Pangilinan J."/>
            <person name="Riley R."/>
            <person name="LaButti K."/>
            <person name="Andreopoulos B."/>
            <person name="Lipzen A."/>
            <person name="Chen C."/>
            <person name="Yan M."/>
            <person name="Daum C."/>
            <person name="Ng V."/>
            <person name="Clum A."/>
            <person name="Steindorff A."/>
            <person name="Ohm R.A."/>
            <person name="Martin F."/>
            <person name="Silar P."/>
            <person name="Natvig D.O."/>
            <person name="Lalanne C."/>
            <person name="Gautier V."/>
            <person name="Ament-Velasquez S.L."/>
            <person name="Kruys A."/>
            <person name="Hutchinson M.I."/>
            <person name="Powell A.J."/>
            <person name="Barry K."/>
            <person name="Miller A.N."/>
            <person name="Grigoriev I.V."/>
            <person name="Debuchy R."/>
            <person name="Gladieux P."/>
            <person name="Hiltunen Thoren M."/>
            <person name="Johannesson H."/>
        </authorList>
    </citation>
    <scope>NUCLEOTIDE SEQUENCE</scope>
    <source>
        <strain evidence="4">CBS 990.96</strain>
    </source>
</reference>
<comment type="caution">
    <text evidence="4">The sequence shown here is derived from an EMBL/GenBank/DDBJ whole genome shotgun (WGS) entry which is preliminary data.</text>
</comment>
<dbReference type="InterPro" id="IPR011650">
    <property type="entry name" value="Peptidase_M20_dimer"/>
</dbReference>
<dbReference type="CDD" id="cd03887">
    <property type="entry name" value="M20_Acy1L2"/>
    <property type="match status" value="1"/>
</dbReference>
<evidence type="ECO:0000259" key="3">
    <source>
        <dbReference type="Pfam" id="PF07687"/>
    </source>
</evidence>